<reference evidence="3 4" key="1">
    <citation type="journal article" date="2024" name="J Genomics">
        <title>Draft genome sequencing and assembly of Favolaschia claudopus CIRM-BRFM 2984 isolated from oak limbs.</title>
        <authorList>
            <person name="Navarro D."/>
            <person name="Drula E."/>
            <person name="Chaduli D."/>
            <person name="Cazenave R."/>
            <person name="Ahrendt S."/>
            <person name="Wang J."/>
            <person name="Lipzen A."/>
            <person name="Daum C."/>
            <person name="Barry K."/>
            <person name="Grigoriev I.V."/>
            <person name="Favel A."/>
            <person name="Rosso M.N."/>
            <person name="Martin F."/>
        </authorList>
    </citation>
    <scope>NUCLEOTIDE SEQUENCE [LARGE SCALE GENOMIC DNA]</scope>
    <source>
        <strain evidence="3 4">CIRM-BRFM 2984</strain>
    </source>
</reference>
<dbReference type="CDD" id="cd00067">
    <property type="entry name" value="GAL4"/>
    <property type="match status" value="1"/>
</dbReference>
<dbReference type="InterPro" id="IPR001138">
    <property type="entry name" value="Zn2Cys6_DnaBD"/>
</dbReference>
<feature type="region of interest" description="Disordered" evidence="1">
    <location>
        <begin position="56"/>
        <end position="175"/>
    </location>
</feature>
<dbReference type="SMART" id="SM00066">
    <property type="entry name" value="GAL4"/>
    <property type="match status" value="1"/>
</dbReference>
<dbReference type="SUPFAM" id="SSF57701">
    <property type="entry name" value="Zn2/Cys6 DNA-binding domain"/>
    <property type="match status" value="1"/>
</dbReference>
<keyword evidence="4" id="KW-1185">Reference proteome</keyword>
<sequence>MNLFTKRRRAYVACSNCRLKKVKCVRTSEVEYTPCTRCAIKGAKCEYFAVPDDYVDSRPGTPQPPEINVPTSHGRGYGDEVWGQQTITPPSAGINDFLGGGSSASATGKSARQSSTPRYPYQPRNAPANSSSGGKSRSQQTPQQQQQPSYIASGTPAIPDSSQYYPPPSSGMGMNQQSQYYHQAQYSGYPQQYDAAYNMAPQPMQPGAGTLGYPSWPQPLCVMNSNPIQLLLY</sequence>
<evidence type="ECO:0000259" key="2">
    <source>
        <dbReference type="PROSITE" id="PS50048"/>
    </source>
</evidence>
<feature type="compositionally biased region" description="Low complexity" evidence="1">
    <location>
        <begin position="139"/>
        <end position="148"/>
    </location>
</feature>
<dbReference type="AlphaFoldDB" id="A0AAV9ZI74"/>
<feature type="compositionally biased region" description="Polar residues" evidence="1">
    <location>
        <begin position="127"/>
        <end position="138"/>
    </location>
</feature>
<feature type="domain" description="Zn(2)-C6 fungal-type" evidence="2">
    <location>
        <begin position="13"/>
        <end position="47"/>
    </location>
</feature>
<dbReference type="PROSITE" id="PS00463">
    <property type="entry name" value="ZN2_CY6_FUNGAL_1"/>
    <property type="match status" value="1"/>
</dbReference>
<dbReference type="Gene3D" id="4.10.240.10">
    <property type="entry name" value="Zn(2)-C6 fungal-type DNA-binding domain"/>
    <property type="match status" value="1"/>
</dbReference>
<dbReference type="Proteomes" id="UP001362999">
    <property type="component" value="Unassembled WGS sequence"/>
</dbReference>
<dbReference type="GO" id="GO:0000981">
    <property type="term" value="F:DNA-binding transcription factor activity, RNA polymerase II-specific"/>
    <property type="evidence" value="ECO:0007669"/>
    <property type="project" value="InterPro"/>
</dbReference>
<name>A0AAV9ZI74_9AGAR</name>
<gene>
    <name evidence="3" type="ORF">R3P38DRAFT_3456198</name>
</gene>
<evidence type="ECO:0000256" key="1">
    <source>
        <dbReference type="SAM" id="MobiDB-lite"/>
    </source>
</evidence>
<accession>A0AAV9ZI74</accession>
<evidence type="ECO:0000313" key="4">
    <source>
        <dbReference type="Proteomes" id="UP001362999"/>
    </source>
</evidence>
<dbReference type="Pfam" id="PF00172">
    <property type="entry name" value="Zn_clus"/>
    <property type="match status" value="1"/>
</dbReference>
<dbReference type="PROSITE" id="PS50048">
    <property type="entry name" value="ZN2_CY6_FUNGAL_2"/>
    <property type="match status" value="1"/>
</dbReference>
<protein>
    <recommendedName>
        <fullName evidence="2">Zn(2)-C6 fungal-type domain-containing protein</fullName>
    </recommendedName>
</protein>
<organism evidence="3 4">
    <name type="scientific">Favolaschia claudopus</name>
    <dbReference type="NCBI Taxonomy" id="2862362"/>
    <lineage>
        <taxon>Eukaryota</taxon>
        <taxon>Fungi</taxon>
        <taxon>Dikarya</taxon>
        <taxon>Basidiomycota</taxon>
        <taxon>Agaricomycotina</taxon>
        <taxon>Agaricomycetes</taxon>
        <taxon>Agaricomycetidae</taxon>
        <taxon>Agaricales</taxon>
        <taxon>Marasmiineae</taxon>
        <taxon>Mycenaceae</taxon>
        <taxon>Favolaschia</taxon>
    </lineage>
</organism>
<dbReference type="InterPro" id="IPR036864">
    <property type="entry name" value="Zn2-C6_fun-type_DNA-bd_sf"/>
</dbReference>
<dbReference type="GO" id="GO:0008270">
    <property type="term" value="F:zinc ion binding"/>
    <property type="evidence" value="ECO:0007669"/>
    <property type="project" value="InterPro"/>
</dbReference>
<dbReference type="EMBL" id="JAWWNJ010000143">
    <property type="protein sequence ID" value="KAK6983965.1"/>
    <property type="molecule type" value="Genomic_DNA"/>
</dbReference>
<evidence type="ECO:0000313" key="3">
    <source>
        <dbReference type="EMBL" id="KAK6983965.1"/>
    </source>
</evidence>
<proteinExistence type="predicted"/>
<comment type="caution">
    <text evidence="3">The sequence shown here is derived from an EMBL/GenBank/DDBJ whole genome shotgun (WGS) entry which is preliminary data.</text>
</comment>